<evidence type="ECO:0000313" key="2">
    <source>
        <dbReference type="Proteomes" id="UP000094336"/>
    </source>
</evidence>
<reference evidence="2" key="1">
    <citation type="submission" date="2016-05" db="EMBL/GenBank/DDBJ databases">
        <title>Comparative genomics of biotechnologically important yeasts.</title>
        <authorList>
            <consortium name="DOE Joint Genome Institute"/>
            <person name="Riley R."/>
            <person name="Haridas S."/>
            <person name="Wolfe K.H."/>
            <person name="Lopes M.R."/>
            <person name="Hittinger C.T."/>
            <person name="Goker M."/>
            <person name="Salamov A."/>
            <person name="Wisecaver J."/>
            <person name="Long T.M."/>
            <person name="Aerts A.L."/>
            <person name="Barry K."/>
            <person name="Choi C."/>
            <person name="Clum A."/>
            <person name="Coughlan A.Y."/>
            <person name="Deshpande S."/>
            <person name="Douglass A.P."/>
            <person name="Hanson S.J."/>
            <person name="Klenk H.-P."/>
            <person name="Labutti K."/>
            <person name="Lapidus A."/>
            <person name="Lindquist E."/>
            <person name="Lipzen A."/>
            <person name="Meier-Kolthoff J.P."/>
            <person name="Ohm R.A."/>
            <person name="Otillar R.P."/>
            <person name="Pangilinan J."/>
            <person name="Peng Y."/>
            <person name="Rokas A."/>
            <person name="Rosa C.A."/>
            <person name="Scheuner C."/>
            <person name="Sibirny A.A."/>
            <person name="Slot J.C."/>
            <person name="Stielow J.B."/>
            <person name="Sun H."/>
            <person name="Kurtzman C.P."/>
            <person name="Blackwell M."/>
            <person name="Grigoriev I.V."/>
            <person name="Jeffries T.W."/>
        </authorList>
    </citation>
    <scope>NUCLEOTIDE SEQUENCE [LARGE SCALE GENOMIC DNA]</scope>
    <source>
        <strain evidence="2">NRRL Y-12698</strain>
    </source>
</reference>
<dbReference type="GeneID" id="30145735"/>
<name>A0A1E3QV77_9ASCO</name>
<evidence type="ECO:0000313" key="1">
    <source>
        <dbReference type="EMBL" id="ODQ81504.1"/>
    </source>
</evidence>
<dbReference type="OrthoDB" id="1908178at2759"/>
<proteinExistence type="predicted"/>
<keyword evidence="2" id="KW-1185">Reference proteome</keyword>
<dbReference type="Proteomes" id="UP000094336">
    <property type="component" value="Unassembled WGS sequence"/>
</dbReference>
<accession>A0A1E3QV77</accession>
<protein>
    <submittedName>
        <fullName evidence="1">Uncharacterized protein</fullName>
    </submittedName>
</protein>
<dbReference type="AlphaFoldDB" id="A0A1E3QV77"/>
<dbReference type="RefSeq" id="XP_018986832.1">
    <property type="nucleotide sequence ID" value="XM_019127882.1"/>
</dbReference>
<dbReference type="STRING" id="984486.A0A1E3QV77"/>
<dbReference type="EMBL" id="KV454427">
    <property type="protein sequence ID" value="ODQ81504.1"/>
    <property type="molecule type" value="Genomic_DNA"/>
</dbReference>
<sequence length="622" mass="70787">MRRYGVLSGFVEAIGVAKPRARDRTDVRTRQIVQEMEERYTGSPRFSNAETMYASLSDTFIEALKAGPTPESSSKFKRYAEYYRELSAESSRSNKNSNANSLTNAGLASKIIKTQGLNRSYKRTLDERYAIPRLAATPESAVSYSKFSALLYNPEADLVKLFDAYCALPSPKPVHVQPQHFELFLDRFLAAADNYSASTLDNFLEVVQDMKGYGFPLSVHEQNKLIYLQFLKHTDRQMLTLETYRDLVATLEGQGNRDISTFDILLKSAMLVKGRKGVSNEETTEWENYDVIHAILCDIATKKVVPRRTTVQAVMALIANIDEEYIARDPRFREWKSQEVFTRLMKLHLEHFVTDEKFVTLVVHGLVGFGKAELAELLVGVFSKTFLAKLLQERGDTGRSSAQLHRMVDDILQVLPQADVPQYLVKLGDQAYRHLIEYYCKLPPVEETFTQVMALVDVMNQSQILLSSKTLNVVYQGFMHNNSSIDEKKLANNWSLANLNIFTKFVLELYANQEMSQPNYDKVRFPHYFQTSSIVFTRSFCANIFDCYLMVLGQDYNRYGNSIAKLLHLKATFNNLVTDTMESEKRLNGSLGLAYGGGYFSNVVPGVKGDIMRDLMRDLILL</sequence>
<gene>
    <name evidence="1" type="ORF">BABINDRAFT_159785</name>
</gene>
<organism evidence="1 2">
    <name type="scientific">Babjeviella inositovora NRRL Y-12698</name>
    <dbReference type="NCBI Taxonomy" id="984486"/>
    <lineage>
        <taxon>Eukaryota</taxon>
        <taxon>Fungi</taxon>
        <taxon>Dikarya</taxon>
        <taxon>Ascomycota</taxon>
        <taxon>Saccharomycotina</taxon>
        <taxon>Pichiomycetes</taxon>
        <taxon>Serinales incertae sedis</taxon>
        <taxon>Babjeviella</taxon>
    </lineage>
</organism>